<dbReference type="RefSeq" id="WP_180313886.1">
    <property type="nucleotide sequence ID" value="NZ_JAVTRY010000039.1"/>
</dbReference>
<evidence type="ECO:0000313" key="3">
    <source>
        <dbReference type="Proteomes" id="UP000515406"/>
    </source>
</evidence>
<gene>
    <name evidence="1" type="ORF">CFBP498_21870</name>
    <name evidence="2" type="ORF">R4K57_09940</name>
</gene>
<dbReference type="PANTHER" id="PTHR30619:SF1">
    <property type="entry name" value="RECOMBINATION PROTEIN 2"/>
    <property type="match status" value="1"/>
</dbReference>
<dbReference type="EMBL" id="LR828257">
    <property type="protein sequence ID" value="CAD0331066.1"/>
    <property type="molecule type" value="Genomic_DNA"/>
</dbReference>
<protein>
    <submittedName>
        <fullName evidence="2">Metallohydrolase</fullName>
    </submittedName>
</protein>
<evidence type="ECO:0000313" key="4">
    <source>
        <dbReference type="Proteomes" id="UP001187425"/>
    </source>
</evidence>
<dbReference type="SUPFAM" id="SSF56281">
    <property type="entry name" value="Metallo-hydrolase/oxidoreductase"/>
    <property type="match status" value="1"/>
</dbReference>
<dbReference type="Gene3D" id="3.60.15.10">
    <property type="entry name" value="Ribonuclease Z/Hydroxyacylglutathione hydrolase-like"/>
    <property type="match status" value="1"/>
</dbReference>
<organism evidence="1 3">
    <name type="scientific">Xanthomonas hortorum pv. vitians</name>
    <dbReference type="NCBI Taxonomy" id="83224"/>
    <lineage>
        <taxon>Bacteria</taxon>
        <taxon>Pseudomonadati</taxon>
        <taxon>Pseudomonadota</taxon>
        <taxon>Gammaproteobacteria</taxon>
        <taxon>Lysobacterales</taxon>
        <taxon>Lysobacteraceae</taxon>
        <taxon>Xanthomonas</taxon>
    </lineage>
</organism>
<dbReference type="Proteomes" id="UP000515406">
    <property type="component" value="Chromosome"/>
</dbReference>
<reference evidence="1 3" key="1">
    <citation type="submission" date="2020-07" db="EMBL/GenBank/DDBJ databases">
        <authorList>
            <person name="Pothier F. J."/>
        </authorList>
    </citation>
    <scope>NUCLEOTIDE SEQUENCE [LARGE SCALE GENOMIC DNA]</scope>
    <source>
        <strain evidence="1 3">CFBP 498</strain>
    </source>
</reference>
<dbReference type="EMBL" id="JAWMQI010000030">
    <property type="protein sequence ID" value="MDV7248723.1"/>
    <property type="molecule type" value="Genomic_DNA"/>
</dbReference>
<keyword evidence="3" id="KW-1185">Reference proteome</keyword>
<proteinExistence type="predicted"/>
<dbReference type="InterPro" id="IPR052159">
    <property type="entry name" value="Competence_DNA_uptake"/>
</dbReference>
<reference evidence="2 4" key="2">
    <citation type="submission" date="2023-10" db="EMBL/GenBank/DDBJ databases">
        <title>A new tool for lettuce pathogen research.</title>
        <authorList>
            <person name="Horton K.N."/>
            <person name="Cseke L.J."/>
            <person name="Badiwe M."/>
            <person name="Tesfaye D."/>
            <person name="Klein A."/>
            <person name="Su J."/>
            <person name="Potnis N."/>
            <person name="Gassmann W."/>
        </authorList>
    </citation>
    <scope>NUCLEOTIDE SEQUENCE [LARGE SCALE GENOMIC DNA]</scope>
    <source>
        <strain evidence="2 4">JSKH1901</strain>
    </source>
</reference>
<dbReference type="PANTHER" id="PTHR30619">
    <property type="entry name" value="DNA INTERNALIZATION/COMPETENCE PROTEIN COMEC/REC2"/>
    <property type="match status" value="1"/>
</dbReference>
<dbReference type="EMBL" id="LR828257">
    <property type="protein sequence ID" value="CAD0331075.1"/>
    <property type="molecule type" value="Genomic_DNA"/>
</dbReference>
<name>A0A6V7DAT2_9XANT</name>
<sequence>MTPMLTFFPVGNGDMTLVQLVDESSILIDCNIRKAADDPADSTARDVAKDLRQRLKLDENERPYVDAFLLSHPDEDHCRGLCNHFYLGRLEDYPDDKKPAAEKRIVIREMWSSPIVFRRASDVHVLCDDAKAWATEARRRVAHFKEFGWAGAGDRIQIMGEDKGEKTKGLEAILVRSGEFVTKINGIHSSHFSGHLLAPSLVCDDDEEVLLRAKNQSSVILNIEINATWAGIAKFRFLTAGDAEVAIWERLWNKHKGAPEVLAYDVLQAPHHCSWRVLSWDSWSGCGEDAEVSADARSALGQARYGAKIIASSKPVKDKDGDPPCTRAKREYEDILDDKCGKFLCTGETPFTWSPKPIEIEITTDGPRVCPVEAATAAAATAAAAAPRAGSI</sequence>
<evidence type="ECO:0000313" key="2">
    <source>
        <dbReference type="EMBL" id="MDV7248723.1"/>
    </source>
</evidence>
<dbReference type="AlphaFoldDB" id="A0A6V7DAT2"/>
<dbReference type="InterPro" id="IPR036866">
    <property type="entry name" value="RibonucZ/Hydroxyglut_hydro"/>
</dbReference>
<evidence type="ECO:0000313" key="1">
    <source>
        <dbReference type="EMBL" id="CAD0331075.1"/>
    </source>
</evidence>
<accession>A0A6V7DAT2</accession>
<dbReference type="Proteomes" id="UP001187425">
    <property type="component" value="Unassembled WGS sequence"/>
</dbReference>